<dbReference type="Proteomes" id="UP001489004">
    <property type="component" value="Unassembled WGS sequence"/>
</dbReference>
<dbReference type="EMBL" id="JALJOR010000004">
    <property type="protein sequence ID" value="KAK9818088.1"/>
    <property type="molecule type" value="Genomic_DNA"/>
</dbReference>
<dbReference type="InterPro" id="IPR027417">
    <property type="entry name" value="P-loop_NTPase"/>
</dbReference>
<reference evidence="1 2" key="1">
    <citation type="journal article" date="2024" name="Nat. Commun.">
        <title>Phylogenomics reveals the evolutionary origins of lichenization in chlorophyte algae.</title>
        <authorList>
            <person name="Puginier C."/>
            <person name="Libourel C."/>
            <person name="Otte J."/>
            <person name="Skaloud P."/>
            <person name="Haon M."/>
            <person name="Grisel S."/>
            <person name="Petersen M."/>
            <person name="Berrin J.G."/>
            <person name="Delaux P.M."/>
            <person name="Dal Grande F."/>
            <person name="Keller J."/>
        </authorList>
    </citation>
    <scope>NUCLEOTIDE SEQUENCE [LARGE SCALE GENOMIC DNA]</scope>
    <source>
        <strain evidence="1 2">SAG 2043</strain>
    </source>
</reference>
<dbReference type="SUPFAM" id="SSF52540">
    <property type="entry name" value="P-loop containing nucleoside triphosphate hydrolases"/>
    <property type="match status" value="1"/>
</dbReference>
<proteinExistence type="predicted"/>
<comment type="caution">
    <text evidence="1">The sequence shown here is derived from an EMBL/GenBank/DDBJ whole genome shotgun (WGS) entry which is preliminary data.</text>
</comment>
<name>A0AAW1Q6Y4_9CHLO</name>
<evidence type="ECO:0000313" key="1">
    <source>
        <dbReference type="EMBL" id="KAK9818088.1"/>
    </source>
</evidence>
<gene>
    <name evidence="1" type="ORF">WJX72_006901</name>
</gene>
<protein>
    <submittedName>
        <fullName evidence="1">Uncharacterized protein</fullName>
    </submittedName>
</protein>
<keyword evidence="2" id="KW-1185">Reference proteome</keyword>
<dbReference type="AlphaFoldDB" id="A0AAW1Q6Y4"/>
<accession>A0AAW1Q6Y4</accession>
<evidence type="ECO:0000313" key="2">
    <source>
        <dbReference type="Proteomes" id="UP001489004"/>
    </source>
</evidence>
<sequence length="698" mass="79010">MACAELLMATYRNATVRPLRSLAKCSPEMYRFWQHYFGSSPAQSKQEFFRFFPSKLEDEHGREQLRERFADERHQQQFMANLPDYDGKLSMISPLALSSAIEQYITDHPGCGFVDLMLGLSSPSSRKRLFLQPSVPSYTLECRVRDVEKVFEEVCQPGLSPRVVAIAGAPGQGLTTVAKELSKRCPLDMEAPYIDLKEAQSPQEALVLIRRRLQSVLSFDLGDKDDGLTLVSILRAANALSLRTEPMRDLPANVALVFTTRNRDHNYKRYEIKALTLQDAKLLLLNEAMHSDQFYSVACPDGGGIVSDAVFTRIADACGCMPLAIKSVLDHADPVWFEKLQQQQPGWLANVESGNELSNLARRFADLICDLTVEARSHLLSLANLPLWFRAELVQEVLAINPNATSKLLKVLESRWLMEYRKSDLDGKLLWRAHPLVRALADETYEYKDGALLWPPEARQELKLVRVALFSSCEGELQKAQAVFAGCATHPKVEPNPQLGLKKLAWMVANLREAMLWLLLERPDDHILSGYAHFLCDETGLLEAGGYLLAEDHDRWKLALTKCVTYTDLRFREAQEQRAHVGKRAETAIYARYSLAQFYFITEWYHSARNCVSEALELANQLGRIPRGSPNDLLQLEVRLLLFRARCNCMILSETAIVEAQADLDRQPPSWSCKACARMLCTIGRLLKQCWRRALTSA</sequence>
<organism evidence="1 2">
    <name type="scientific">[Myrmecia] bisecta</name>
    <dbReference type="NCBI Taxonomy" id="41462"/>
    <lineage>
        <taxon>Eukaryota</taxon>
        <taxon>Viridiplantae</taxon>
        <taxon>Chlorophyta</taxon>
        <taxon>core chlorophytes</taxon>
        <taxon>Trebouxiophyceae</taxon>
        <taxon>Trebouxiales</taxon>
        <taxon>Trebouxiaceae</taxon>
        <taxon>Myrmecia</taxon>
    </lineage>
</organism>